<evidence type="ECO:0000256" key="4">
    <source>
        <dbReference type="ARBA" id="ARBA00023008"/>
    </source>
</evidence>
<evidence type="ECO:0000259" key="7">
    <source>
        <dbReference type="Pfam" id="PF04234"/>
    </source>
</evidence>
<feature type="domain" description="CopC" evidence="7">
    <location>
        <begin position="27"/>
        <end position="118"/>
    </location>
</feature>
<proteinExistence type="inferred from homology"/>
<dbReference type="PANTHER" id="PTHR34820:SF4">
    <property type="entry name" value="INNER MEMBRANE PROTEIN YEBZ"/>
    <property type="match status" value="1"/>
</dbReference>
<dbReference type="OrthoDB" id="5568545at2"/>
<accession>A0A1H5X5P8</accession>
<comment type="function">
    <text evidence="5">Involved in copper resistance.</text>
</comment>
<dbReference type="GO" id="GO:0042597">
    <property type="term" value="C:periplasmic space"/>
    <property type="evidence" value="ECO:0007669"/>
    <property type="project" value="UniProtKB-SubCell"/>
</dbReference>
<keyword evidence="3 5" id="KW-0732">Signal</keyword>
<dbReference type="Proteomes" id="UP000236745">
    <property type="component" value="Unassembled WGS sequence"/>
</dbReference>
<dbReference type="GO" id="GO:0046688">
    <property type="term" value="P:response to copper ion"/>
    <property type="evidence" value="ECO:0007669"/>
    <property type="project" value="UniProtKB-UniRule"/>
</dbReference>
<evidence type="ECO:0000256" key="1">
    <source>
        <dbReference type="ARBA" id="ARBA00004196"/>
    </source>
</evidence>
<evidence type="ECO:0000256" key="6">
    <source>
        <dbReference type="SAM" id="SignalP"/>
    </source>
</evidence>
<dbReference type="SUPFAM" id="SSF81296">
    <property type="entry name" value="E set domains"/>
    <property type="match status" value="1"/>
</dbReference>
<dbReference type="GO" id="GO:0030313">
    <property type="term" value="C:cell envelope"/>
    <property type="evidence" value="ECO:0007669"/>
    <property type="project" value="UniProtKB-SubCell"/>
</dbReference>
<dbReference type="GO" id="GO:0005886">
    <property type="term" value="C:plasma membrane"/>
    <property type="evidence" value="ECO:0007669"/>
    <property type="project" value="TreeGrafter"/>
</dbReference>
<comment type="similarity">
    <text evidence="5">Belongs to the CopC family.</text>
</comment>
<dbReference type="Gene3D" id="2.60.40.1220">
    <property type="match status" value="1"/>
</dbReference>
<dbReference type="EMBL" id="FNVQ01000001">
    <property type="protein sequence ID" value="SEG06727.1"/>
    <property type="molecule type" value="Genomic_DNA"/>
</dbReference>
<organism evidence="8 9">
    <name type="scientific">Marinobacterium lutimaris</name>
    <dbReference type="NCBI Taxonomy" id="568106"/>
    <lineage>
        <taxon>Bacteria</taxon>
        <taxon>Pseudomonadati</taxon>
        <taxon>Pseudomonadota</taxon>
        <taxon>Gammaproteobacteria</taxon>
        <taxon>Oceanospirillales</taxon>
        <taxon>Oceanospirillaceae</taxon>
        <taxon>Marinobacterium</taxon>
    </lineage>
</organism>
<dbReference type="AlphaFoldDB" id="A0A1H5X5P8"/>
<evidence type="ECO:0000313" key="9">
    <source>
        <dbReference type="Proteomes" id="UP000236745"/>
    </source>
</evidence>
<evidence type="ECO:0000256" key="2">
    <source>
        <dbReference type="ARBA" id="ARBA00022723"/>
    </source>
</evidence>
<keyword evidence="5" id="KW-0574">Periplasm</keyword>
<feature type="chain" id="PRO_5009289086" description="Copper resistance protein C" evidence="6">
    <location>
        <begin position="27"/>
        <end position="120"/>
    </location>
</feature>
<dbReference type="InterPro" id="IPR007348">
    <property type="entry name" value="CopC_dom"/>
</dbReference>
<dbReference type="InterPro" id="IPR032694">
    <property type="entry name" value="CopC/D"/>
</dbReference>
<evidence type="ECO:0000256" key="3">
    <source>
        <dbReference type="ARBA" id="ARBA00022729"/>
    </source>
</evidence>
<feature type="signal peptide" evidence="6">
    <location>
        <begin position="1"/>
        <end position="26"/>
    </location>
</feature>
<dbReference type="Pfam" id="PF04234">
    <property type="entry name" value="CopC"/>
    <property type="match status" value="1"/>
</dbReference>
<comment type="subcellular location">
    <subcellularLocation>
        <location evidence="1">Cell envelope</location>
    </subcellularLocation>
    <subcellularLocation>
        <location evidence="5">Periplasm</location>
    </subcellularLocation>
</comment>
<dbReference type="InterPro" id="IPR014755">
    <property type="entry name" value="Cu-Rt/internalin_Ig-like"/>
</dbReference>
<sequence>MSSTFKSLLSASCLMLAALLAMPASAHTHLAKSQPADGAIVQEPVQELMLEFAEPVRLMRVDLTKAEGAPINIDFVPSIGPGTTYDVAVPELAPGDYRVHWMLMGADGHKVTGSFSFSQR</sequence>
<protein>
    <recommendedName>
        <fullName evidence="5">Copper resistance protein C</fullName>
    </recommendedName>
</protein>
<keyword evidence="2 5" id="KW-0479">Metal-binding</keyword>
<reference evidence="8 9" key="1">
    <citation type="submission" date="2016-10" db="EMBL/GenBank/DDBJ databases">
        <authorList>
            <person name="de Groot N.N."/>
        </authorList>
    </citation>
    <scope>NUCLEOTIDE SEQUENCE [LARGE SCALE GENOMIC DNA]</scope>
    <source>
        <strain evidence="8 9">DSM 22012</strain>
    </source>
</reference>
<evidence type="ECO:0000313" key="8">
    <source>
        <dbReference type="EMBL" id="SEG06727.1"/>
    </source>
</evidence>
<evidence type="ECO:0000256" key="5">
    <source>
        <dbReference type="RuleBase" id="RU369037"/>
    </source>
</evidence>
<dbReference type="PANTHER" id="PTHR34820">
    <property type="entry name" value="INNER MEMBRANE PROTEIN YEBZ"/>
    <property type="match status" value="1"/>
</dbReference>
<gene>
    <name evidence="8" type="ORF">SAMN05444390_1011263</name>
</gene>
<keyword evidence="4 5" id="KW-0186">Copper</keyword>
<dbReference type="GO" id="GO:0005507">
    <property type="term" value="F:copper ion binding"/>
    <property type="evidence" value="ECO:0007669"/>
    <property type="project" value="UniProtKB-UniRule"/>
</dbReference>
<dbReference type="RefSeq" id="WP_104002177.1">
    <property type="nucleotide sequence ID" value="NZ_FNVQ01000001.1"/>
</dbReference>
<name>A0A1H5X5P8_9GAMM</name>
<dbReference type="GO" id="GO:0006825">
    <property type="term" value="P:copper ion transport"/>
    <property type="evidence" value="ECO:0007669"/>
    <property type="project" value="InterPro"/>
</dbReference>
<keyword evidence="9" id="KW-1185">Reference proteome</keyword>
<dbReference type="InterPro" id="IPR014756">
    <property type="entry name" value="Ig_E-set"/>
</dbReference>